<dbReference type="InterPro" id="IPR000637">
    <property type="entry name" value="HMGI/Y_DNA-bd_CS"/>
</dbReference>
<evidence type="ECO:0000313" key="24">
    <source>
        <dbReference type="Proteomes" id="UP000094385"/>
    </source>
</evidence>
<evidence type="ECO:0000256" key="12">
    <source>
        <dbReference type="ARBA" id="ARBA00023002"/>
    </source>
</evidence>
<feature type="region of interest" description="Disordered" evidence="20">
    <location>
        <begin position="648"/>
        <end position="668"/>
    </location>
</feature>
<evidence type="ECO:0000256" key="5">
    <source>
        <dbReference type="ARBA" id="ARBA00013246"/>
    </source>
</evidence>
<evidence type="ECO:0000259" key="22">
    <source>
        <dbReference type="PROSITE" id="PS51184"/>
    </source>
</evidence>
<sequence length="993" mass="110562">MERSGIETLLEAAALDAASFFNTSSIYGQQQDGHINQQYSAPPPQAQLNSTQSSVYSPANSPDISYTLYSANYNQNQATVEQQPSPYSPPDLSPLPAKAKVEVTATEVNPYLSQEVNGISSSQEVWDHCSLCTPETSPQGKVDWIECSVCQQWFHYACVGLSSKEAKNVDEFHCPNCAMTHGPSTLLRKSKRKHAAVDYVALHEGESVTTDEHPYCQIIQNREFHKDDFQRINGYELTREFAEMGGVSQPVVIPKDRKDGLDLKIPGSLTVRDVANMIGGEAKVEVIDVPTQHESPNWDLQRWADYYEQPADQRDRVRNVISLEISNTKLGHVIQRPKFVRDMDLVQKVWLDELKDKGEWPKVSLYCLMSVKNAYTDFHIDFGGSSVFYHIVEGSKVFLFAPPTPTNLSKYEHWCLSSDQSKIFFGDLIKECHKVQLTKGDTMIIPSGWIHAVYTPVDSLVIGGNFLTARDISMEIQIAKIEKKTKVPRKFRFPLFSKVLWLAANDYMERQRKEPDFRIDHHELQGLIDLASYLHEEALIATGQSKSATAFEVKAAKGSIPGSLKDAVRFAKSFANWVTSVANVPAFKWAEVTDDDLEDSNGKEVSTLKISKKRKRSVASFDWPRAKLQTPIDDTAADSSVDNLAAGSNHVEAGHSSRSFDSLKTEQPDHKECETELAVDKLADVSAAITLPLQESEPKSTPSFEQVLQEKVQRDITVQVVAPVLMHSDITIPPLQPEVAATNEANSLVQILDEQPSAATPIIKREEPFFDEKSEELSPPPDGLDDTSLDLDSIDYDSDAVSEASTIIEGEIAETLTSMKAKKNFVLYQELMDLHNSRTRGSIREAQSASGNDKLQGTPRRHSIPHRNVIKEEKDDSQRSRRRSTPGGKRSSGSVLDRNPANGDKQESADQETPASVKRGRGRPRKNPIVVDAESERMASTKMSSSGHSSRRQSSDKKSGSGAAVPSTTELDLNDEVMQRLIREAQFGIRSRR</sequence>
<dbReference type="Pfam" id="PF00628">
    <property type="entry name" value="PHD"/>
    <property type="match status" value="1"/>
</dbReference>
<comment type="catalytic activity">
    <reaction evidence="18">
        <text>N(6),N(6)-dimethyl-L-lysyl(36)-[histone H3] + 2 2-oxoglutarate + 2 O2 = L-lysyl(36)-[histone H3] + 2 formaldehyde + 2 succinate + 2 CO2</text>
        <dbReference type="Rhea" id="RHEA:42032"/>
        <dbReference type="Rhea" id="RHEA-COMP:9785"/>
        <dbReference type="Rhea" id="RHEA-COMP:9787"/>
        <dbReference type="ChEBI" id="CHEBI:15379"/>
        <dbReference type="ChEBI" id="CHEBI:16526"/>
        <dbReference type="ChEBI" id="CHEBI:16810"/>
        <dbReference type="ChEBI" id="CHEBI:16842"/>
        <dbReference type="ChEBI" id="CHEBI:29969"/>
        <dbReference type="ChEBI" id="CHEBI:30031"/>
        <dbReference type="ChEBI" id="CHEBI:61976"/>
        <dbReference type="EC" id="1.14.11.27"/>
    </reaction>
</comment>
<feature type="region of interest" description="Disordered" evidence="20">
    <location>
        <begin position="769"/>
        <end position="789"/>
    </location>
</feature>
<dbReference type="EC" id="1.14.11.27" evidence="5"/>
<keyword evidence="8 19" id="KW-0863">Zinc-finger</keyword>
<accession>A0A1E3QAZ4</accession>
<dbReference type="GO" id="GO:0005634">
    <property type="term" value="C:nucleus"/>
    <property type="evidence" value="ECO:0007669"/>
    <property type="project" value="UniProtKB-SubCell"/>
</dbReference>
<feature type="domain" description="JmjC" evidence="22">
    <location>
        <begin position="338"/>
        <end position="483"/>
    </location>
</feature>
<evidence type="ECO:0000256" key="13">
    <source>
        <dbReference type="ARBA" id="ARBA00023004"/>
    </source>
</evidence>
<evidence type="ECO:0000256" key="20">
    <source>
        <dbReference type="SAM" id="MobiDB-lite"/>
    </source>
</evidence>
<feature type="domain" description="PHD-type" evidence="21">
    <location>
        <begin position="126"/>
        <end position="180"/>
    </location>
</feature>
<dbReference type="InterPro" id="IPR019786">
    <property type="entry name" value="Zinc_finger_PHD-type_CS"/>
</dbReference>
<dbReference type="EMBL" id="KV454292">
    <property type="protein sequence ID" value="ODQ74302.1"/>
    <property type="molecule type" value="Genomic_DNA"/>
</dbReference>
<evidence type="ECO:0000256" key="1">
    <source>
        <dbReference type="ARBA" id="ARBA00001954"/>
    </source>
</evidence>
<keyword evidence="16" id="KW-0539">Nucleus</keyword>
<dbReference type="InterPro" id="IPR001965">
    <property type="entry name" value="Znf_PHD"/>
</dbReference>
<evidence type="ECO:0000256" key="17">
    <source>
        <dbReference type="ARBA" id="ARBA00031083"/>
    </source>
</evidence>
<dbReference type="InterPro" id="IPR050690">
    <property type="entry name" value="JHDM1_Histone_Demethylase"/>
</dbReference>
<dbReference type="STRING" id="675824.A0A1E3QAZ4"/>
<dbReference type="InterPro" id="IPR011011">
    <property type="entry name" value="Znf_FYVE_PHD"/>
</dbReference>
<keyword evidence="13" id="KW-0408">Iron</keyword>
<evidence type="ECO:0000256" key="4">
    <source>
        <dbReference type="ARBA" id="ARBA00008037"/>
    </source>
</evidence>
<protein>
    <recommendedName>
        <fullName evidence="6">JmjC domain-containing histone demethylation protein 1</fullName>
        <ecNumber evidence="5">1.14.11.27</ecNumber>
    </recommendedName>
    <alternativeName>
        <fullName evidence="17">[Histone-H3]-lysine-36 demethylase 1</fullName>
    </alternativeName>
</protein>
<comment type="cofactor">
    <cofactor evidence="1">
        <name>Fe(2+)</name>
        <dbReference type="ChEBI" id="CHEBI:29033"/>
    </cofactor>
</comment>
<proteinExistence type="inferred from homology"/>
<dbReference type="PROSITE" id="PS50016">
    <property type="entry name" value="ZF_PHD_2"/>
    <property type="match status" value="1"/>
</dbReference>
<dbReference type="GO" id="GO:0140680">
    <property type="term" value="F:histone H3K36me/H3K36me2 demethylase activity"/>
    <property type="evidence" value="ECO:0007669"/>
    <property type="project" value="UniProtKB-EC"/>
</dbReference>
<evidence type="ECO:0000256" key="18">
    <source>
        <dbReference type="ARBA" id="ARBA00047915"/>
    </source>
</evidence>
<comment type="function">
    <text evidence="2">Histone demethylase that specifically demethylates 'Lys-36' of histone H3, thereby playing a central role in histone code.</text>
</comment>
<evidence type="ECO:0000256" key="19">
    <source>
        <dbReference type="PROSITE-ProRule" id="PRU00146"/>
    </source>
</evidence>
<evidence type="ECO:0000256" key="8">
    <source>
        <dbReference type="ARBA" id="ARBA00022771"/>
    </source>
</evidence>
<evidence type="ECO:0000256" key="11">
    <source>
        <dbReference type="ARBA" id="ARBA00022964"/>
    </source>
</evidence>
<dbReference type="Proteomes" id="UP000094385">
    <property type="component" value="Unassembled WGS sequence"/>
</dbReference>
<dbReference type="SUPFAM" id="SSF51197">
    <property type="entry name" value="Clavaminate synthase-like"/>
    <property type="match status" value="1"/>
</dbReference>
<evidence type="ECO:0000256" key="9">
    <source>
        <dbReference type="ARBA" id="ARBA00022833"/>
    </source>
</evidence>
<keyword evidence="7" id="KW-0479">Metal-binding</keyword>
<organism evidence="23 24">
    <name type="scientific">Lipomyces starkeyi NRRL Y-11557</name>
    <dbReference type="NCBI Taxonomy" id="675824"/>
    <lineage>
        <taxon>Eukaryota</taxon>
        <taxon>Fungi</taxon>
        <taxon>Dikarya</taxon>
        <taxon>Ascomycota</taxon>
        <taxon>Saccharomycotina</taxon>
        <taxon>Lipomycetes</taxon>
        <taxon>Lipomycetales</taxon>
        <taxon>Lipomycetaceae</taxon>
        <taxon>Lipomyces</taxon>
    </lineage>
</organism>
<dbReference type="AlphaFoldDB" id="A0A1E3QAZ4"/>
<dbReference type="SMART" id="SM00558">
    <property type="entry name" value="JmjC"/>
    <property type="match status" value="1"/>
</dbReference>
<dbReference type="GO" id="GO:0006355">
    <property type="term" value="P:regulation of DNA-templated transcription"/>
    <property type="evidence" value="ECO:0007669"/>
    <property type="project" value="InterPro"/>
</dbReference>
<keyword evidence="12" id="KW-0560">Oxidoreductase</keyword>
<dbReference type="Pfam" id="PF17811">
    <property type="entry name" value="JHD"/>
    <property type="match status" value="1"/>
</dbReference>
<feature type="compositionally biased region" description="Basic and acidic residues" evidence="20">
    <location>
        <begin position="869"/>
        <end position="879"/>
    </location>
</feature>
<evidence type="ECO:0000256" key="2">
    <source>
        <dbReference type="ARBA" id="ARBA00003909"/>
    </source>
</evidence>
<dbReference type="PROSITE" id="PS51184">
    <property type="entry name" value="JMJC"/>
    <property type="match status" value="1"/>
</dbReference>
<evidence type="ECO:0000256" key="7">
    <source>
        <dbReference type="ARBA" id="ARBA00022723"/>
    </source>
</evidence>
<evidence type="ECO:0000313" key="23">
    <source>
        <dbReference type="EMBL" id="ODQ74302.1"/>
    </source>
</evidence>
<evidence type="ECO:0000259" key="21">
    <source>
        <dbReference type="PROSITE" id="PS50016"/>
    </source>
</evidence>
<dbReference type="OrthoDB" id="5876800at2759"/>
<keyword evidence="11" id="KW-0223">Dioxygenase</keyword>
<evidence type="ECO:0000256" key="15">
    <source>
        <dbReference type="ARBA" id="ARBA00023163"/>
    </source>
</evidence>
<keyword evidence="9" id="KW-0862">Zinc</keyword>
<feature type="region of interest" description="Disordered" evidence="20">
    <location>
        <begin position="841"/>
        <end position="974"/>
    </location>
</feature>
<reference evidence="23 24" key="1">
    <citation type="journal article" date="2016" name="Proc. Natl. Acad. Sci. U.S.A.">
        <title>Comparative genomics of biotechnologically important yeasts.</title>
        <authorList>
            <person name="Riley R."/>
            <person name="Haridas S."/>
            <person name="Wolfe K.H."/>
            <person name="Lopes M.R."/>
            <person name="Hittinger C.T."/>
            <person name="Goeker M."/>
            <person name="Salamov A.A."/>
            <person name="Wisecaver J.H."/>
            <person name="Long T.M."/>
            <person name="Calvey C.H."/>
            <person name="Aerts A.L."/>
            <person name="Barry K.W."/>
            <person name="Choi C."/>
            <person name="Clum A."/>
            <person name="Coughlan A.Y."/>
            <person name="Deshpande S."/>
            <person name="Douglass A.P."/>
            <person name="Hanson S.J."/>
            <person name="Klenk H.-P."/>
            <person name="LaButti K.M."/>
            <person name="Lapidus A."/>
            <person name="Lindquist E.A."/>
            <person name="Lipzen A.M."/>
            <person name="Meier-Kolthoff J.P."/>
            <person name="Ohm R.A."/>
            <person name="Otillar R.P."/>
            <person name="Pangilinan J.L."/>
            <person name="Peng Y."/>
            <person name="Rokas A."/>
            <person name="Rosa C.A."/>
            <person name="Scheuner C."/>
            <person name="Sibirny A.A."/>
            <person name="Slot J.C."/>
            <person name="Stielow J.B."/>
            <person name="Sun H."/>
            <person name="Kurtzman C.P."/>
            <person name="Blackwell M."/>
            <person name="Grigoriev I.V."/>
            <person name="Jeffries T.W."/>
        </authorList>
    </citation>
    <scope>NUCLEOTIDE SEQUENCE [LARGE SCALE GENOMIC DNA]</scope>
    <source>
        <strain evidence="23 24">NRRL Y-11557</strain>
    </source>
</reference>
<dbReference type="SMART" id="SM00249">
    <property type="entry name" value="PHD"/>
    <property type="match status" value="1"/>
</dbReference>
<comment type="subcellular location">
    <subcellularLocation>
        <location evidence="3">Nucleus</location>
    </subcellularLocation>
</comment>
<comment type="similarity">
    <text evidence="4">Belongs to the JHDM1 histone demethylase family.</text>
</comment>
<dbReference type="InterPro" id="IPR019787">
    <property type="entry name" value="Znf_PHD-finger"/>
</dbReference>
<evidence type="ECO:0000256" key="16">
    <source>
        <dbReference type="ARBA" id="ARBA00023242"/>
    </source>
</evidence>
<dbReference type="GO" id="GO:0008270">
    <property type="term" value="F:zinc ion binding"/>
    <property type="evidence" value="ECO:0007669"/>
    <property type="project" value="UniProtKB-KW"/>
</dbReference>
<dbReference type="SUPFAM" id="SSF57903">
    <property type="entry name" value="FYVE/PHD zinc finger"/>
    <property type="match status" value="1"/>
</dbReference>
<dbReference type="InterPro" id="IPR041070">
    <property type="entry name" value="JHD"/>
</dbReference>
<dbReference type="CDD" id="cd15517">
    <property type="entry name" value="PHD_TCF19_like"/>
    <property type="match status" value="1"/>
</dbReference>
<keyword evidence="15" id="KW-0804">Transcription</keyword>
<name>A0A1E3QAZ4_LIPST</name>
<dbReference type="Pfam" id="PF02373">
    <property type="entry name" value="JmjC"/>
    <property type="match status" value="1"/>
</dbReference>
<dbReference type="Gene3D" id="2.60.120.650">
    <property type="entry name" value="Cupin"/>
    <property type="match status" value="1"/>
</dbReference>
<feature type="region of interest" description="Disordered" evidence="20">
    <location>
        <begin position="34"/>
        <end position="59"/>
    </location>
</feature>
<dbReference type="InterPro" id="IPR003347">
    <property type="entry name" value="JmjC_dom"/>
</dbReference>
<feature type="compositionally biased region" description="Polar residues" evidence="20">
    <location>
        <begin position="845"/>
        <end position="855"/>
    </location>
</feature>
<gene>
    <name evidence="23" type="ORF">LIPSTDRAFT_69885</name>
</gene>
<evidence type="ECO:0000256" key="10">
    <source>
        <dbReference type="ARBA" id="ARBA00022853"/>
    </source>
</evidence>
<evidence type="ECO:0000256" key="3">
    <source>
        <dbReference type="ARBA" id="ARBA00004123"/>
    </source>
</evidence>
<dbReference type="PROSITE" id="PS00354">
    <property type="entry name" value="HMGI_Y"/>
    <property type="match status" value="1"/>
</dbReference>
<keyword evidence="24" id="KW-1185">Reference proteome</keyword>
<keyword evidence="10" id="KW-0156">Chromatin regulator</keyword>
<keyword evidence="14" id="KW-0805">Transcription regulation</keyword>
<evidence type="ECO:0000256" key="14">
    <source>
        <dbReference type="ARBA" id="ARBA00023015"/>
    </source>
</evidence>
<dbReference type="PROSITE" id="PS01359">
    <property type="entry name" value="ZF_PHD_1"/>
    <property type="match status" value="1"/>
</dbReference>
<dbReference type="PANTHER" id="PTHR23123">
    <property type="entry name" value="PHD/F-BOX CONTAINING PROTEIN"/>
    <property type="match status" value="1"/>
</dbReference>
<evidence type="ECO:0000256" key="6">
    <source>
        <dbReference type="ARBA" id="ARBA00015153"/>
    </source>
</evidence>